<dbReference type="Proteomes" id="UP000265200">
    <property type="component" value="Chromosome 3"/>
</dbReference>
<accession>A0A3P9HFE4</accession>
<dbReference type="PANTHER" id="PTHR37984">
    <property type="entry name" value="PROTEIN CBG26694"/>
    <property type="match status" value="1"/>
</dbReference>
<sequence length="193" mass="21417">MKSSLHLRCKCKRILGHVITAEGIKPDPKKVEAISKTPRPENVQLLRSFLGTCGFLMKFIPNCANLSEPLRKLTRKGQVWEWTNEAESSFQAMKEVLVGEPCLAYFKLGAPTVVISDSSPLGLGNKSVAYVSRSLTPTERRYSQIECEALGCVCYGFCSTCECAHPQQRSHSGSHYYSRPESLSDFCCGCGHF</sequence>
<reference evidence="2 3" key="2">
    <citation type="submission" date="2017-04" db="EMBL/GenBank/DDBJ databases">
        <title>CpG methylation of centromeres and impact of large insertions on vertebrate speciation.</title>
        <authorList>
            <person name="Ichikawa K."/>
            <person name="Yoshimura J."/>
            <person name="Morishita S."/>
        </authorList>
    </citation>
    <scope>NUCLEOTIDE SEQUENCE</scope>
    <source>
        <strain evidence="2 3">HSOK</strain>
    </source>
</reference>
<reference key="1">
    <citation type="journal article" date="2007" name="Nature">
        <title>The medaka draft genome and insights into vertebrate genome evolution.</title>
        <authorList>
            <person name="Kasahara M."/>
            <person name="Naruse K."/>
            <person name="Sasaki S."/>
            <person name="Nakatani Y."/>
            <person name="Qu W."/>
            <person name="Ahsan B."/>
            <person name="Yamada T."/>
            <person name="Nagayasu Y."/>
            <person name="Doi K."/>
            <person name="Kasai Y."/>
            <person name="Jindo T."/>
            <person name="Kobayashi D."/>
            <person name="Shimada A."/>
            <person name="Toyoda A."/>
            <person name="Kuroki Y."/>
            <person name="Fujiyama A."/>
            <person name="Sasaki T."/>
            <person name="Shimizu A."/>
            <person name="Asakawa S."/>
            <person name="Shimizu N."/>
            <person name="Hashimoto S."/>
            <person name="Yang J."/>
            <person name="Lee Y."/>
            <person name="Matsushima K."/>
            <person name="Sugano S."/>
            <person name="Sakaizumi M."/>
            <person name="Narita T."/>
            <person name="Ohishi K."/>
            <person name="Haga S."/>
            <person name="Ohta F."/>
            <person name="Nomoto H."/>
            <person name="Nogata K."/>
            <person name="Morishita T."/>
            <person name="Endo T."/>
            <person name="Shin-I T."/>
            <person name="Takeda H."/>
            <person name="Morishita S."/>
            <person name="Kohara Y."/>
        </authorList>
    </citation>
    <scope>NUCLEOTIDE SEQUENCE [LARGE SCALE GENOMIC DNA]</scope>
    <source>
        <strain>Hd-rR</strain>
    </source>
</reference>
<organism evidence="2 3">
    <name type="scientific">Oryzias latipes</name>
    <name type="common">Japanese rice fish</name>
    <name type="synonym">Japanese killifish</name>
    <dbReference type="NCBI Taxonomy" id="8090"/>
    <lineage>
        <taxon>Eukaryota</taxon>
        <taxon>Metazoa</taxon>
        <taxon>Chordata</taxon>
        <taxon>Craniata</taxon>
        <taxon>Vertebrata</taxon>
        <taxon>Euteleostomi</taxon>
        <taxon>Actinopterygii</taxon>
        <taxon>Neopterygii</taxon>
        <taxon>Teleostei</taxon>
        <taxon>Neoteleostei</taxon>
        <taxon>Acanthomorphata</taxon>
        <taxon>Ovalentaria</taxon>
        <taxon>Atherinomorphae</taxon>
        <taxon>Beloniformes</taxon>
        <taxon>Adrianichthyidae</taxon>
        <taxon>Oryziinae</taxon>
        <taxon>Oryzias</taxon>
    </lineage>
</organism>
<protein>
    <recommendedName>
        <fullName evidence="1">Reverse transcriptase/retrotransposon-derived protein RNase H-like domain-containing protein</fullName>
    </recommendedName>
</protein>
<dbReference type="FunFam" id="3.30.70.270:FF:000026">
    <property type="entry name" value="Transposon Ty3-G Gag-Pol polyprotein"/>
    <property type="match status" value="1"/>
</dbReference>
<dbReference type="PANTHER" id="PTHR37984:SF11">
    <property type="entry name" value="INTEGRASE CATALYTIC DOMAIN-CONTAINING PROTEIN"/>
    <property type="match status" value="1"/>
</dbReference>
<proteinExistence type="predicted"/>
<reference evidence="2" key="4">
    <citation type="submission" date="2025-09" db="UniProtKB">
        <authorList>
            <consortium name="Ensembl"/>
        </authorList>
    </citation>
    <scope>IDENTIFICATION</scope>
    <source>
        <strain evidence="2">HSOK</strain>
    </source>
</reference>
<dbReference type="AlphaFoldDB" id="A0A3P9HFE4"/>
<dbReference type="InterPro" id="IPR043128">
    <property type="entry name" value="Rev_trsase/Diguanyl_cyclase"/>
</dbReference>
<name>A0A3P9HFE4_ORYLA</name>
<dbReference type="InterPro" id="IPR043502">
    <property type="entry name" value="DNA/RNA_pol_sf"/>
</dbReference>
<feature type="domain" description="Reverse transcriptase/retrotransposon-derived protein RNase H-like" evidence="1">
    <location>
        <begin position="82"/>
        <end position="153"/>
    </location>
</feature>
<evidence type="ECO:0000259" key="1">
    <source>
        <dbReference type="Pfam" id="PF17919"/>
    </source>
</evidence>
<evidence type="ECO:0000313" key="3">
    <source>
        <dbReference type="Proteomes" id="UP000265200"/>
    </source>
</evidence>
<dbReference type="InterPro" id="IPR041577">
    <property type="entry name" value="RT_RNaseH_2"/>
</dbReference>
<reference evidence="2" key="3">
    <citation type="submission" date="2025-08" db="UniProtKB">
        <authorList>
            <consortium name="Ensembl"/>
        </authorList>
    </citation>
    <scope>IDENTIFICATION</scope>
    <source>
        <strain evidence="2">HSOK</strain>
    </source>
</reference>
<evidence type="ECO:0000313" key="2">
    <source>
        <dbReference type="Ensembl" id="ENSORLP00015006495.1"/>
    </source>
</evidence>
<dbReference type="Gene3D" id="3.30.70.270">
    <property type="match status" value="1"/>
</dbReference>
<dbReference type="SUPFAM" id="SSF56672">
    <property type="entry name" value="DNA/RNA polymerases"/>
    <property type="match status" value="1"/>
</dbReference>
<dbReference type="Pfam" id="PF17919">
    <property type="entry name" value="RT_RNaseH_2"/>
    <property type="match status" value="1"/>
</dbReference>
<dbReference type="InterPro" id="IPR050951">
    <property type="entry name" value="Retrovirus_Pol_polyprotein"/>
</dbReference>
<dbReference type="Ensembl" id="ENSORLT00015004126.1">
    <property type="protein sequence ID" value="ENSORLP00015006495.1"/>
    <property type="gene ID" value="ENSORLG00015007334.1"/>
</dbReference>